<evidence type="ECO:0000259" key="10">
    <source>
        <dbReference type="PROSITE" id="PS50004"/>
    </source>
</evidence>
<dbReference type="SMART" id="SM00228">
    <property type="entry name" value="PDZ"/>
    <property type="match status" value="1"/>
</dbReference>
<gene>
    <name evidence="13" type="primary">RIMS1</name>
</gene>
<dbReference type="RefSeq" id="XP_040499580.1">
    <property type="nucleotide sequence ID" value="XM_040643646.1"/>
</dbReference>
<evidence type="ECO:0000256" key="4">
    <source>
        <dbReference type="ARBA" id="ARBA00022771"/>
    </source>
</evidence>
<sequence>MCAPGIPISSEGWGEVRSVDSEEGTVEVRGAGAGDLDYYWLDPATWHSRETSPISSHPVTWQPSKEGDRLIGRVILNKRTTMPKESGALLGLKVVGGKMTDLGRLGAFITKVKKGSLADVVGHLRAGDEVLEWNGKPLPGATNEEVYNIILESKSEPQVEIIVSRPIGDIPRIPESSHPPLESSSSSFESQKMERPSISVISPTSPGALKDAPQVLPGQLSVKLWYDKVGHQLIVNVLQATDLPTRVDGRPRNPYVKMYFLPDRSDKSKRRTKTVKKVLEPKWNQTFVYSHVHRRDFRERMLEITVWDQPRVQEEESEFLGEILIELETALLDDEPHWYKLQTHDESSLPLPQPSPFMPRRHIHGESSSKKLQRSQRISDSDISDYEVDDGIGVVPPGYRSSARESKSTTLTVPEQQRTTHHRSRSVSPHRGDDPGRPRSRLPNVPLQRSLDEIHPTRRSRSPTRHHDASRSPVDHRPRDVDSQYLSEQDRMHRQASPTHPPPADTSFSNRRGRQLPQVPVRSGSIEQASLVVEERTRQMKMKVHRFKQTTGSGSSQELDREQYSKYNIHKDQYRSCDNVSAKSSDSDVSDVSAISRTSSASRLSSTSFMSEQSEHPRGRISSFTPKMQGRRMGTSGRAITKSTSVSGEMYTLEHNDGSQSDTAVGTVGAGGKKRRSSLSAKVVAIVSRRSRSTSQLSQTESGHKKLKSTIQRSTETGMAAEMRKMVRQPSRESTDGSINSYSSEGNLIFPGVRLGADSQFSDFLDGLGPAQLVGRQTLATPAMGDIQIGMEDKKGQLEVEVIRARSLTQKPGSKSTPAPYVKVYLLENGACIAKKKTRIARKTLDPLYQQSLVFDESPQGKVLQVIVWGDYGRMDHKCFMGVAQILLEELDLSSMVIGWYKLFPPSSLVDPTLTPLTRRASQSSLESSTGPPCIRS</sequence>
<evidence type="ECO:0000256" key="1">
    <source>
        <dbReference type="ARBA" id="ARBA00022553"/>
    </source>
</evidence>
<feature type="region of interest" description="Disordered" evidence="9">
    <location>
        <begin position="690"/>
        <end position="719"/>
    </location>
</feature>
<dbReference type="GO" id="GO:0042391">
    <property type="term" value="P:regulation of membrane potential"/>
    <property type="evidence" value="ECO:0007669"/>
    <property type="project" value="TreeGrafter"/>
</dbReference>
<dbReference type="Gene3D" id="2.30.42.10">
    <property type="match status" value="1"/>
</dbReference>
<evidence type="ECO:0000313" key="13">
    <source>
        <dbReference type="RefSeq" id="XP_040499580.1"/>
    </source>
</evidence>
<evidence type="ECO:0000256" key="8">
    <source>
        <dbReference type="ARBA" id="ARBA00034103"/>
    </source>
</evidence>
<reference evidence="13" key="1">
    <citation type="submission" date="2025-08" db="UniProtKB">
        <authorList>
            <consortium name="RefSeq"/>
        </authorList>
    </citation>
    <scope>IDENTIFICATION</scope>
    <source>
        <tissue evidence="13">Whole blood</tissue>
    </source>
</reference>
<feature type="compositionally biased region" description="Low complexity" evidence="9">
    <location>
        <begin position="590"/>
        <end position="611"/>
    </location>
</feature>
<accession>A0A8M1GWM8</accession>
<dbReference type="GO" id="GO:0048167">
    <property type="term" value="P:regulation of synaptic plasticity"/>
    <property type="evidence" value="ECO:0007669"/>
    <property type="project" value="TreeGrafter"/>
</dbReference>
<feature type="domain" description="C2" evidence="10">
    <location>
        <begin position="783"/>
        <end position="901"/>
    </location>
</feature>
<dbReference type="GO" id="GO:0044325">
    <property type="term" value="F:transmembrane transporter binding"/>
    <property type="evidence" value="ECO:0007669"/>
    <property type="project" value="TreeGrafter"/>
</dbReference>
<evidence type="ECO:0000256" key="2">
    <source>
        <dbReference type="ARBA" id="ARBA00022723"/>
    </source>
</evidence>
<dbReference type="CDD" id="cd04031">
    <property type="entry name" value="C2A_RIM1alpha"/>
    <property type="match status" value="1"/>
</dbReference>
<proteinExistence type="predicted"/>
<dbReference type="CTD" id="22999"/>
<dbReference type="PANTHER" id="PTHR12157:SF18">
    <property type="entry name" value="REGULATING SYNAPTIC MEMBRANE EXOCYTOSIS PROTEIN 1"/>
    <property type="match status" value="1"/>
</dbReference>
<dbReference type="FunFam" id="2.60.40.150:FF:000001">
    <property type="entry name" value="Regulating synaptic membrane exocytosis 3, isoform CRA_a"/>
    <property type="match status" value="1"/>
</dbReference>
<dbReference type="SUPFAM" id="SSF50156">
    <property type="entry name" value="PDZ domain-like"/>
    <property type="match status" value="1"/>
</dbReference>
<dbReference type="FunFam" id="2.30.42.10:FF:000003">
    <property type="entry name" value="Regulating synaptic membrane exocytosis protein 1, putative"/>
    <property type="match status" value="1"/>
</dbReference>
<dbReference type="Proteomes" id="UP000261680">
    <property type="component" value="Unplaced"/>
</dbReference>
<dbReference type="PROSITE" id="PS50106">
    <property type="entry name" value="PDZ"/>
    <property type="match status" value="1"/>
</dbReference>
<keyword evidence="7" id="KW-0770">Synapse</keyword>
<keyword evidence="4" id="KW-0863">Zinc-finger</keyword>
<keyword evidence="2" id="KW-0479">Metal-binding</keyword>
<name>A0A8M1GWM8_URSMA</name>
<dbReference type="InterPro" id="IPR035892">
    <property type="entry name" value="C2_domain_sf"/>
</dbReference>
<feature type="domain" description="PDZ" evidence="11">
    <location>
        <begin position="79"/>
        <end position="165"/>
    </location>
</feature>
<dbReference type="CDD" id="cd06714">
    <property type="entry name" value="PDZ_RIM-like"/>
    <property type="match status" value="1"/>
</dbReference>
<dbReference type="SMART" id="SM00239">
    <property type="entry name" value="C2"/>
    <property type="match status" value="2"/>
</dbReference>
<feature type="region of interest" description="Disordered" evidence="9">
    <location>
        <begin position="1"/>
        <end position="24"/>
    </location>
</feature>
<feature type="region of interest" description="Disordered" evidence="9">
    <location>
        <begin position="577"/>
        <end position="637"/>
    </location>
</feature>
<dbReference type="PROSITE" id="PS50004">
    <property type="entry name" value="C2"/>
    <property type="match status" value="2"/>
</dbReference>
<evidence type="ECO:0000256" key="7">
    <source>
        <dbReference type="ARBA" id="ARBA00023018"/>
    </source>
</evidence>
<dbReference type="PANTHER" id="PTHR12157">
    <property type="entry name" value="REGULATING SYNAPTIC MEMBRANE EXOCYTOSIS PROTEIN"/>
    <property type="match status" value="1"/>
</dbReference>
<dbReference type="GO" id="GO:0050806">
    <property type="term" value="P:positive regulation of synaptic transmission"/>
    <property type="evidence" value="ECO:0007669"/>
    <property type="project" value="TreeGrafter"/>
</dbReference>
<dbReference type="InterPro" id="IPR001478">
    <property type="entry name" value="PDZ"/>
</dbReference>
<keyword evidence="6" id="KW-0862">Zinc</keyword>
<protein>
    <submittedName>
        <fullName evidence="13">Regulating synaptic membrane exocytosis protein 1 isoform X30</fullName>
    </submittedName>
</protein>
<dbReference type="GO" id="GO:0048791">
    <property type="term" value="P:calcium ion-regulated exocytosis of neurotransmitter"/>
    <property type="evidence" value="ECO:0007669"/>
    <property type="project" value="TreeGrafter"/>
</dbReference>
<feature type="region of interest" description="Disordered" evidence="9">
    <location>
        <begin position="653"/>
        <end position="673"/>
    </location>
</feature>
<evidence type="ECO:0000256" key="6">
    <source>
        <dbReference type="ARBA" id="ARBA00022833"/>
    </source>
</evidence>
<keyword evidence="5" id="KW-0221">Differentiation</keyword>
<keyword evidence="3" id="KW-0677">Repeat</keyword>
<feature type="compositionally biased region" description="Basic and acidic residues" evidence="9">
    <location>
        <begin position="465"/>
        <end position="493"/>
    </location>
</feature>
<dbReference type="FunFam" id="2.60.40.150:FF:000003">
    <property type="entry name" value="Regulating synaptic membrane exocytosis protein 2"/>
    <property type="match status" value="1"/>
</dbReference>
<feature type="domain" description="C2" evidence="10">
    <location>
        <begin position="216"/>
        <end position="339"/>
    </location>
</feature>
<dbReference type="GO" id="GO:0031267">
    <property type="term" value="F:small GTPase binding"/>
    <property type="evidence" value="ECO:0007669"/>
    <property type="project" value="InterPro"/>
</dbReference>
<evidence type="ECO:0000256" key="5">
    <source>
        <dbReference type="ARBA" id="ARBA00022782"/>
    </source>
</evidence>
<organism evidence="12 13">
    <name type="scientific">Ursus maritimus</name>
    <name type="common">Polar bear</name>
    <name type="synonym">Thalarctos maritimus</name>
    <dbReference type="NCBI Taxonomy" id="29073"/>
    <lineage>
        <taxon>Eukaryota</taxon>
        <taxon>Metazoa</taxon>
        <taxon>Chordata</taxon>
        <taxon>Craniata</taxon>
        <taxon>Vertebrata</taxon>
        <taxon>Euteleostomi</taxon>
        <taxon>Mammalia</taxon>
        <taxon>Eutheria</taxon>
        <taxon>Laurasiatheria</taxon>
        <taxon>Carnivora</taxon>
        <taxon>Caniformia</taxon>
        <taxon>Ursidae</taxon>
        <taxon>Ursus</taxon>
    </lineage>
</organism>
<feature type="compositionally biased region" description="Low complexity" evidence="9">
    <location>
        <begin position="174"/>
        <end position="190"/>
    </location>
</feature>
<feature type="region of interest" description="Disordered" evidence="9">
    <location>
        <begin position="172"/>
        <end position="206"/>
    </location>
</feature>
<evidence type="ECO:0000256" key="9">
    <source>
        <dbReference type="SAM" id="MobiDB-lite"/>
    </source>
</evidence>
<keyword evidence="12" id="KW-1185">Reference proteome</keyword>
<evidence type="ECO:0000256" key="3">
    <source>
        <dbReference type="ARBA" id="ARBA00022737"/>
    </source>
</evidence>
<feature type="region of interest" description="Disordered" evidence="9">
    <location>
        <begin position="344"/>
        <end position="523"/>
    </location>
</feature>
<dbReference type="GO" id="GO:0048788">
    <property type="term" value="C:cytoskeleton of presynaptic active zone"/>
    <property type="evidence" value="ECO:0007669"/>
    <property type="project" value="TreeGrafter"/>
</dbReference>
<dbReference type="GO" id="GO:0008270">
    <property type="term" value="F:zinc ion binding"/>
    <property type="evidence" value="ECO:0007669"/>
    <property type="project" value="UniProtKB-KW"/>
</dbReference>
<dbReference type="GO" id="GO:2000300">
    <property type="term" value="P:regulation of synaptic vesicle exocytosis"/>
    <property type="evidence" value="ECO:0007669"/>
    <property type="project" value="TreeGrafter"/>
</dbReference>
<dbReference type="Gene3D" id="2.60.40.150">
    <property type="entry name" value="C2 domain"/>
    <property type="match status" value="2"/>
</dbReference>
<evidence type="ECO:0000313" key="12">
    <source>
        <dbReference type="Proteomes" id="UP000261680"/>
    </source>
</evidence>
<dbReference type="CDD" id="cd04028">
    <property type="entry name" value="C2B_RIM1alpha"/>
    <property type="match status" value="1"/>
</dbReference>
<dbReference type="InterPro" id="IPR000008">
    <property type="entry name" value="C2_dom"/>
</dbReference>
<dbReference type="InterPro" id="IPR039032">
    <property type="entry name" value="Rim-like"/>
</dbReference>
<dbReference type="AlphaFoldDB" id="A0A8M1GWM8"/>
<dbReference type="Pfam" id="PF00168">
    <property type="entry name" value="C2"/>
    <property type="match status" value="2"/>
</dbReference>
<evidence type="ECO:0000259" key="11">
    <source>
        <dbReference type="PROSITE" id="PS50106"/>
    </source>
</evidence>
<dbReference type="SUPFAM" id="SSF49562">
    <property type="entry name" value="C2 domain (Calcium/lipid-binding domain, CaLB)"/>
    <property type="match status" value="2"/>
</dbReference>
<dbReference type="GO" id="GO:0030154">
    <property type="term" value="P:cell differentiation"/>
    <property type="evidence" value="ECO:0007669"/>
    <property type="project" value="UniProtKB-KW"/>
</dbReference>
<feature type="compositionally biased region" description="Polar residues" evidence="9">
    <location>
        <begin position="408"/>
        <end position="417"/>
    </location>
</feature>
<comment type="subcellular location">
    <subcellularLocation>
        <location evidence="8">Synapse</location>
    </subcellularLocation>
</comment>
<dbReference type="InterPro" id="IPR036034">
    <property type="entry name" value="PDZ_sf"/>
</dbReference>
<dbReference type="GO" id="GO:0042734">
    <property type="term" value="C:presynaptic membrane"/>
    <property type="evidence" value="ECO:0007669"/>
    <property type="project" value="TreeGrafter"/>
</dbReference>
<dbReference type="GeneID" id="103657385"/>
<keyword evidence="1" id="KW-0597">Phosphoprotein</keyword>
<dbReference type="Pfam" id="PF00595">
    <property type="entry name" value="PDZ"/>
    <property type="match status" value="1"/>
</dbReference>